<comment type="caution">
    <text evidence="1">The sequence shown here is derived from an EMBL/GenBank/DDBJ whole genome shotgun (WGS) entry which is preliminary data.</text>
</comment>
<reference evidence="1" key="1">
    <citation type="journal article" date="2017" name="Nature">
        <title>The sunflower genome provides insights into oil metabolism, flowering and Asterid evolution.</title>
        <authorList>
            <person name="Badouin H."/>
            <person name="Gouzy J."/>
            <person name="Grassa C.J."/>
            <person name="Murat F."/>
            <person name="Staton S.E."/>
            <person name="Cottret L."/>
            <person name="Lelandais-Briere C."/>
            <person name="Owens G.L."/>
            <person name="Carrere S."/>
            <person name="Mayjonade B."/>
            <person name="Legrand L."/>
            <person name="Gill N."/>
            <person name="Kane N.C."/>
            <person name="Bowers J.E."/>
            <person name="Hubner S."/>
            <person name="Bellec A."/>
            <person name="Berard A."/>
            <person name="Berges H."/>
            <person name="Blanchet N."/>
            <person name="Boniface M.C."/>
            <person name="Brunel D."/>
            <person name="Catrice O."/>
            <person name="Chaidir N."/>
            <person name="Claudel C."/>
            <person name="Donnadieu C."/>
            <person name="Faraut T."/>
            <person name="Fievet G."/>
            <person name="Helmstetter N."/>
            <person name="King M."/>
            <person name="Knapp S.J."/>
            <person name="Lai Z."/>
            <person name="Le Paslier M.C."/>
            <person name="Lippi Y."/>
            <person name="Lorenzon L."/>
            <person name="Mandel J.R."/>
            <person name="Marage G."/>
            <person name="Marchand G."/>
            <person name="Marquand E."/>
            <person name="Bret-Mestries E."/>
            <person name="Morien E."/>
            <person name="Nambeesan S."/>
            <person name="Nguyen T."/>
            <person name="Pegot-Espagnet P."/>
            <person name="Pouilly N."/>
            <person name="Raftis F."/>
            <person name="Sallet E."/>
            <person name="Schiex T."/>
            <person name="Thomas J."/>
            <person name="Vandecasteele C."/>
            <person name="Vares D."/>
            <person name="Vear F."/>
            <person name="Vautrin S."/>
            <person name="Crespi M."/>
            <person name="Mangin B."/>
            <person name="Burke J.M."/>
            <person name="Salse J."/>
            <person name="Munos S."/>
            <person name="Vincourt P."/>
            <person name="Rieseberg L.H."/>
            <person name="Langlade N.B."/>
        </authorList>
    </citation>
    <scope>NUCLEOTIDE SEQUENCE</scope>
    <source>
        <tissue evidence="1">Leaves</tissue>
    </source>
</reference>
<name>A0A9K3E531_HELAN</name>
<accession>A0A9K3E531</accession>
<reference evidence="1" key="2">
    <citation type="submission" date="2020-06" db="EMBL/GenBank/DDBJ databases">
        <title>Helianthus annuus Genome sequencing and assembly Release 2.</title>
        <authorList>
            <person name="Gouzy J."/>
            <person name="Langlade N."/>
            <person name="Munos S."/>
        </authorList>
    </citation>
    <scope>NUCLEOTIDE SEQUENCE</scope>
    <source>
        <tissue evidence="1">Leaves</tissue>
    </source>
</reference>
<dbReference type="EMBL" id="MNCJ02000329">
    <property type="protein sequence ID" value="KAF5767167.1"/>
    <property type="molecule type" value="Genomic_DNA"/>
</dbReference>
<evidence type="ECO:0000313" key="1">
    <source>
        <dbReference type="EMBL" id="KAF5767167.1"/>
    </source>
</evidence>
<proteinExistence type="predicted"/>
<keyword evidence="2" id="KW-1185">Reference proteome</keyword>
<dbReference type="Proteomes" id="UP000215914">
    <property type="component" value="Unassembled WGS sequence"/>
</dbReference>
<sequence length="70" mass="7655">MFVSHPKKERDGDARCSCAYFGEQRPLLRILNTRVLRKPWVGIGDPPACATVDTFFISAESASASALCVP</sequence>
<organism evidence="1 2">
    <name type="scientific">Helianthus annuus</name>
    <name type="common">Common sunflower</name>
    <dbReference type="NCBI Taxonomy" id="4232"/>
    <lineage>
        <taxon>Eukaryota</taxon>
        <taxon>Viridiplantae</taxon>
        <taxon>Streptophyta</taxon>
        <taxon>Embryophyta</taxon>
        <taxon>Tracheophyta</taxon>
        <taxon>Spermatophyta</taxon>
        <taxon>Magnoliopsida</taxon>
        <taxon>eudicotyledons</taxon>
        <taxon>Gunneridae</taxon>
        <taxon>Pentapetalae</taxon>
        <taxon>asterids</taxon>
        <taxon>campanulids</taxon>
        <taxon>Asterales</taxon>
        <taxon>Asteraceae</taxon>
        <taxon>Asteroideae</taxon>
        <taxon>Heliantheae alliance</taxon>
        <taxon>Heliantheae</taxon>
        <taxon>Helianthus</taxon>
    </lineage>
</organism>
<evidence type="ECO:0000313" key="2">
    <source>
        <dbReference type="Proteomes" id="UP000215914"/>
    </source>
</evidence>
<dbReference type="Gramene" id="mRNA:HanXRQr2_Chr14g0621211">
    <property type="protein sequence ID" value="CDS:HanXRQr2_Chr14g0621211.1"/>
    <property type="gene ID" value="HanXRQr2_Chr14g0621211"/>
</dbReference>
<protein>
    <submittedName>
        <fullName evidence="1">Uncharacterized protein</fullName>
    </submittedName>
</protein>
<dbReference type="AlphaFoldDB" id="A0A9K3E531"/>
<gene>
    <name evidence="1" type="ORF">HanXRQr2_Chr14g0621211</name>
</gene>